<reference evidence="3 4" key="1">
    <citation type="submission" date="2020-10" db="EMBL/GenBank/DDBJ databases">
        <title>Complete genome sequence of Corynebacterium jeddahense DSM 45997, type strain of Corynebacterium jeddahense.</title>
        <authorList>
            <person name="Busche T."/>
            <person name="Kalinowski J."/>
            <person name="Ruckert C."/>
        </authorList>
    </citation>
    <scope>NUCLEOTIDE SEQUENCE [LARGE SCALE GENOMIC DNA]</scope>
    <source>
        <strain evidence="3 4">DSM 45997</strain>
    </source>
</reference>
<dbReference type="Proteomes" id="UP001218071">
    <property type="component" value="Chromosome"/>
</dbReference>
<proteinExistence type="predicted"/>
<feature type="transmembrane region" description="Helical" evidence="2">
    <location>
        <begin position="31"/>
        <end position="51"/>
    </location>
</feature>
<evidence type="ECO:0000313" key="4">
    <source>
        <dbReference type="Proteomes" id="UP001218071"/>
    </source>
</evidence>
<keyword evidence="2" id="KW-0812">Transmembrane</keyword>
<gene>
    <name evidence="3" type="ORF">CJEDD_01945</name>
</gene>
<protein>
    <recommendedName>
        <fullName evidence="5">Alkaline shock response membrane anchor protein AmaP</fullName>
    </recommendedName>
</protein>
<accession>A0ABY7UH55</accession>
<feature type="compositionally biased region" description="Low complexity" evidence="1">
    <location>
        <begin position="1"/>
        <end position="12"/>
    </location>
</feature>
<keyword evidence="4" id="KW-1185">Reference proteome</keyword>
<evidence type="ECO:0000313" key="3">
    <source>
        <dbReference type="EMBL" id="WCZ38012.1"/>
    </source>
</evidence>
<dbReference type="EMBL" id="CP063194">
    <property type="protein sequence ID" value="WCZ38012.1"/>
    <property type="molecule type" value="Genomic_DNA"/>
</dbReference>
<feature type="region of interest" description="Disordered" evidence="1">
    <location>
        <begin position="1"/>
        <end position="26"/>
    </location>
</feature>
<organism evidence="3 4">
    <name type="scientific">Corynebacterium jeddahense</name>
    <dbReference type="NCBI Taxonomy" id="1414719"/>
    <lineage>
        <taxon>Bacteria</taxon>
        <taxon>Bacillati</taxon>
        <taxon>Actinomycetota</taxon>
        <taxon>Actinomycetes</taxon>
        <taxon>Mycobacteriales</taxon>
        <taxon>Corynebacteriaceae</taxon>
        <taxon>Corynebacterium</taxon>
    </lineage>
</organism>
<name>A0ABY7UH55_9CORY</name>
<evidence type="ECO:0000256" key="2">
    <source>
        <dbReference type="SAM" id="Phobius"/>
    </source>
</evidence>
<keyword evidence="2" id="KW-0472">Membrane</keyword>
<evidence type="ECO:0008006" key="5">
    <source>
        <dbReference type="Google" id="ProtNLM"/>
    </source>
</evidence>
<dbReference type="RefSeq" id="WP_052333833.1">
    <property type="nucleotide sequence ID" value="NZ_CBYN010000078.1"/>
</dbReference>
<keyword evidence="2" id="KW-1133">Transmembrane helix</keyword>
<sequence length="219" mass="23221">MTANATPTAAPAPLGPHPGDEPRGNPAARGLAVLTSLLLLALTGVALRDLWCHYYRNEAPSDSWLGQTWDYLGSFVTDVAQVTLGIVLIIVGLVLVFYTFKPRPHGYVRVNSPVSLWTRPVDVARKATNTVRNDLGGEQVRSKAGRNRLKVEVGDDGTGAALQERVTRSLNNEFKSLATPPAVSVKLLPNATATNTAANAATNTAANPAPAPVAPEVQR</sequence>
<feature type="transmembrane region" description="Helical" evidence="2">
    <location>
        <begin position="71"/>
        <end position="100"/>
    </location>
</feature>
<evidence type="ECO:0000256" key="1">
    <source>
        <dbReference type="SAM" id="MobiDB-lite"/>
    </source>
</evidence>